<feature type="chain" id="PRO_5039730908" evidence="2">
    <location>
        <begin position="34"/>
        <end position="519"/>
    </location>
</feature>
<name>A0A937RL46_9ACTN</name>
<evidence type="ECO:0000259" key="3">
    <source>
        <dbReference type="Pfam" id="PF00496"/>
    </source>
</evidence>
<evidence type="ECO:0000313" key="5">
    <source>
        <dbReference type="Proteomes" id="UP000604475"/>
    </source>
</evidence>
<dbReference type="GO" id="GO:0043190">
    <property type="term" value="C:ATP-binding cassette (ABC) transporter complex"/>
    <property type="evidence" value="ECO:0007669"/>
    <property type="project" value="InterPro"/>
</dbReference>
<dbReference type="InterPro" id="IPR000914">
    <property type="entry name" value="SBP_5_dom"/>
</dbReference>
<dbReference type="InterPro" id="IPR030678">
    <property type="entry name" value="Peptide/Ni-bd"/>
</dbReference>
<dbReference type="Gene3D" id="3.10.105.10">
    <property type="entry name" value="Dipeptide-binding Protein, Domain 3"/>
    <property type="match status" value="1"/>
</dbReference>
<dbReference type="InterPro" id="IPR039424">
    <property type="entry name" value="SBP_5"/>
</dbReference>
<dbReference type="PROSITE" id="PS51257">
    <property type="entry name" value="PROKAR_LIPOPROTEIN"/>
    <property type="match status" value="1"/>
</dbReference>
<keyword evidence="1 2" id="KW-0732">Signal</keyword>
<dbReference type="AlphaFoldDB" id="A0A937RL46"/>
<feature type="domain" description="Solute-binding protein family 5" evidence="3">
    <location>
        <begin position="101"/>
        <end position="425"/>
    </location>
</feature>
<feature type="signal peptide" evidence="2">
    <location>
        <begin position="1"/>
        <end position="33"/>
    </location>
</feature>
<dbReference type="PANTHER" id="PTHR30290">
    <property type="entry name" value="PERIPLASMIC BINDING COMPONENT OF ABC TRANSPORTER"/>
    <property type="match status" value="1"/>
</dbReference>
<dbReference type="Proteomes" id="UP000604475">
    <property type="component" value="Unassembled WGS sequence"/>
</dbReference>
<proteinExistence type="predicted"/>
<gene>
    <name evidence="4" type="ORF">I7412_19550</name>
</gene>
<reference evidence="4" key="1">
    <citation type="submission" date="2020-12" db="EMBL/GenBank/DDBJ databases">
        <title>Genomic characterization of non-nitrogen-fixing Frankia strains.</title>
        <authorList>
            <person name="Carlos-Shanley C."/>
            <person name="Guerra T."/>
            <person name="Hahn D."/>
        </authorList>
    </citation>
    <scope>NUCLEOTIDE SEQUENCE</scope>
    <source>
        <strain evidence="4">CN6</strain>
    </source>
</reference>
<accession>A0A937RL46</accession>
<dbReference type="Gene3D" id="3.90.76.10">
    <property type="entry name" value="Dipeptide-binding Protein, Domain 1"/>
    <property type="match status" value="1"/>
</dbReference>
<dbReference type="EMBL" id="JAEACQ010000226">
    <property type="protein sequence ID" value="MBL7629319.1"/>
    <property type="molecule type" value="Genomic_DNA"/>
</dbReference>
<dbReference type="RefSeq" id="WP_203000519.1">
    <property type="nucleotide sequence ID" value="NZ_JADWYU010000138.1"/>
</dbReference>
<dbReference type="PIRSF" id="PIRSF002741">
    <property type="entry name" value="MppA"/>
    <property type="match status" value="1"/>
</dbReference>
<comment type="caution">
    <text evidence="4">The sequence shown here is derived from an EMBL/GenBank/DDBJ whole genome shotgun (WGS) entry which is preliminary data.</text>
</comment>
<organism evidence="4 5">
    <name type="scientific">Frankia nepalensis</name>
    <dbReference type="NCBI Taxonomy" id="1836974"/>
    <lineage>
        <taxon>Bacteria</taxon>
        <taxon>Bacillati</taxon>
        <taxon>Actinomycetota</taxon>
        <taxon>Actinomycetes</taxon>
        <taxon>Frankiales</taxon>
        <taxon>Frankiaceae</taxon>
        <taxon>Frankia</taxon>
    </lineage>
</organism>
<dbReference type="GO" id="GO:0015833">
    <property type="term" value="P:peptide transport"/>
    <property type="evidence" value="ECO:0007669"/>
    <property type="project" value="TreeGrafter"/>
</dbReference>
<evidence type="ECO:0000256" key="2">
    <source>
        <dbReference type="SAM" id="SignalP"/>
    </source>
</evidence>
<dbReference type="CDD" id="cd08494">
    <property type="entry name" value="PBP2_NikA_DppA_OppA_like_6"/>
    <property type="match status" value="1"/>
</dbReference>
<dbReference type="PANTHER" id="PTHR30290:SF38">
    <property type="entry name" value="D,D-DIPEPTIDE-BINDING PERIPLASMIC PROTEIN DDPA-RELATED"/>
    <property type="match status" value="1"/>
</dbReference>
<sequence>MKVRPPTLRLGARRRRGRLALTAVAAAAGLVLAACGGDAASDDPAGAVGGGTADPNATVVVGLVLEPSTLDITTGSGVAIAQVLLNNVYQGLLERDDEGNITPKLASEYKLSDDGLTYTFTLRDGVTFHDGTPLTASDVVASLSKVIAPGSTNPNAGDFASLESVTSPDPKTVVLKLKSRDANFTFWLTGPAGAVLKDGATDLAETAVGTGPFTFDSWKHGDSITLVRNDSYWGDQAGVAEVVFRYITDVNAQNNAVKTGQVDIGAILDSDLLDAYEGDPNFTIVKGSTTDKFTLGFNNAKAPLSDERVRHAIRQGIDKDGLLKTFGQGIRIGSDVPPLDPWYEDLTSIDKYNPENAKKLLADAGFASGLDLTLTVPNIYPSTISEYIVSQLEEIGVNVTIRSVEFPTWLTDVFTNHDYDLSLVDHAEPRDLGNYAKTNYYWGYNDPEAQRLYQAAVTATTDAERDTNFKALARLVSEKAVSDWLLLGESIQVARTGISGYPENNTSSRFDASKIVVTL</sequence>
<protein>
    <submittedName>
        <fullName evidence="4">ABC transporter substrate-binding protein</fullName>
    </submittedName>
</protein>
<dbReference type="SUPFAM" id="SSF53850">
    <property type="entry name" value="Periplasmic binding protein-like II"/>
    <property type="match status" value="1"/>
</dbReference>
<dbReference type="Pfam" id="PF00496">
    <property type="entry name" value="SBP_bac_5"/>
    <property type="match status" value="1"/>
</dbReference>
<dbReference type="Gene3D" id="3.40.190.10">
    <property type="entry name" value="Periplasmic binding protein-like II"/>
    <property type="match status" value="1"/>
</dbReference>
<evidence type="ECO:0000256" key="1">
    <source>
        <dbReference type="ARBA" id="ARBA00022729"/>
    </source>
</evidence>
<evidence type="ECO:0000313" key="4">
    <source>
        <dbReference type="EMBL" id="MBL7629319.1"/>
    </source>
</evidence>
<dbReference type="GO" id="GO:0042597">
    <property type="term" value="C:periplasmic space"/>
    <property type="evidence" value="ECO:0007669"/>
    <property type="project" value="UniProtKB-ARBA"/>
</dbReference>
<dbReference type="GO" id="GO:1904680">
    <property type="term" value="F:peptide transmembrane transporter activity"/>
    <property type="evidence" value="ECO:0007669"/>
    <property type="project" value="TreeGrafter"/>
</dbReference>
<keyword evidence="5" id="KW-1185">Reference proteome</keyword>